<dbReference type="GO" id="GO:0016829">
    <property type="term" value="F:lyase activity"/>
    <property type="evidence" value="ECO:0007669"/>
    <property type="project" value="UniProtKB-KW"/>
</dbReference>
<proteinExistence type="predicted"/>
<keyword evidence="1" id="KW-0456">Lyase</keyword>
<dbReference type="Pfam" id="PF07977">
    <property type="entry name" value="FabA"/>
    <property type="match status" value="1"/>
</dbReference>
<evidence type="ECO:0000256" key="1">
    <source>
        <dbReference type="ARBA" id="ARBA00023239"/>
    </source>
</evidence>
<protein>
    <recommendedName>
        <fullName evidence="4">Beta-hydroxyacyl-ACP dehydratase</fullName>
    </recommendedName>
</protein>
<dbReference type="PANTHER" id="PTHR30272">
    <property type="entry name" value="3-HYDROXYACYL-[ACYL-CARRIER-PROTEIN] DEHYDRATASE"/>
    <property type="match status" value="1"/>
</dbReference>
<sequence length="161" mass="18511">MKLNKEEIKEIIPYSEPFLFLDEAEIISENEIKGAYQTKTDDYYFKGHFVDFPIMPGVLILEAIGQLSTILLRKKIGPEHKNLHFLAYDLRSVQFLKPIFPGEKITLKAEILGIYPVSEKTKIARVKGQALAENDLKVEGRFSVAIVDKKEFSQKYSMRKT</sequence>
<dbReference type="Gene3D" id="3.10.129.10">
    <property type="entry name" value="Hotdog Thioesterase"/>
    <property type="match status" value="1"/>
</dbReference>
<evidence type="ECO:0008006" key="4">
    <source>
        <dbReference type="Google" id="ProtNLM"/>
    </source>
</evidence>
<name>A0A2M7R7I9_9BACT</name>
<reference evidence="3" key="1">
    <citation type="submission" date="2017-09" db="EMBL/GenBank/DDBJ databases">
        <title>Depth-based differentiation of microbial function through sediment-hosted aquifers and enrichment of novel symbionts in the deep terrestrial subsurface.</title>
        <authorList>
            <person name="Probst A.J."/>
            <person name="Ladd B."/>
            <person name="Jarett J.K."/>
            <person name="Geller-Mcgrath D.E."/>
            <person name="Sieber C.M.K."/>
            <person name="Emerson J.B."/>
            <person name="Anantharaman K."/>
            <person name="Thomas B.C."/>
            <person name="Malmstrom R."/>
            <person name="Stieglmeier M."/>
            <person name="Klingl A."/>
            <person name="Woyke T."/>
            <person name="Ryan C.M."/>
            <person name="Banfield J.F."/>
        </authorList>
    </citation>
    <scope>NUCLEOTIDE SEQUENCE [LARGE SCALE GENOMIC DNA]</scope>
</reference>
<dbReference type="Proteomes" id="UP000230055">
    <property type="component" value="Unassembled WGS sequence"/>
</dbReference>
<accession>A0A2M7R7I9</accession>
<dbReference type="PANTHER" id="PTHR30272:SF1">
    <property type="entry name" value="3-HYDROXYACYL-[ACYL-CARRIER-PROTEIN] DEHYDRATASE"/>
    <property type="match status" value="1"/>
</dbReference>
<evidence type="ECO:0000313" key="2">
    <source>
        <dbReference type="EMBL" id="PIY90780.1"/>
    </source>
</evidence>
<evidence type="ECO:0000313" key="3">
    <source>
        <dbReference type="Proteomes" id="UP000230055"/>
    </source>
</evidence>
<dbReference type="AlphaFoldDB" id="A0A2M7R7I9"/>
<dbReference type="InterPro" id="IPR013114">
    <property type="entry name" value="FabA_FabZ"/>
</dbReference>
<organism evidence="2 3">
    <name type="scientific">Candidatus Nealsonbacteria bacterium CG_4_10_14_0_8_um_filter_35_10</name>
    <dbReference type="NCBI Taxonomy" id="1974683"/>
    <lineage>
        <taxon>Bacteria</taxon>
        <taxon>Candidatus Nealsoniibacteriota</taxon>
    </lineage>
</organism>
<gene>
    <name evidence="2" type="ORF">COY72_01635</name>
</gene>
<comment type="caution">
    <text evidence="2">The sequence shown here is derived from an EMBL/GenBank/DDBJ whole genome shotgun (WGS) entry which is preliminary data.</text>
</comment>
<dbReference type="SUPFAM" id="SSF54637">
    <property type="entry name" value="Thioesterase/thiol ester dehydrase-isomerase"/>
    <property type="match status" value="1"/>
</dbReference>
<dbReference type="EMBL" id="PFLX01000042">
    <property type="protein sequence ID" value="PIY90780.1"/>
    <property type="molecule type" value="Genomic_DNA"/>
</dbReference>
<dbReference type="InterPro" id="IPR029069">
    <property type="entry name" value="HotDog_dom_sf"/>
</dbReference>